<dbReference type="AlphaFoldDB" id="A0A929WX30"/>
<gene>
    <name evidence="3" type="ORF">HXK09_09870</name>
</gene>
<name>A0A929WX30_9ACTO</name>
<comment type="similarity">
    <text evidence="1">Belongs to the GSP E family.</text>
</comment>
<dbReference type="InterPro" id="IPR001482">
    <property type="entry name" value="T2SS/T4SS_dom"/>
</dbReference>
<sequence length="370" mass="38568">MRSALQLLARNTPAQQAAAHCARPGCGAAEAVAALDDLRARQRGMNTALADLLDTPNVTDVLINSGQTWVDTGGGLTRVDVGIRNEADARRTAIRMASACGVRLDDASPIADGTLPGGVRLHAVLAPISDSGTLISLRVLGTHHLGVTHLEARGTLPGMIGPLVRALIRARSNALISGATGSGKTTLLSAALSLVPTGERIICIEEVPELAPSHPHCVHLLERAPNVEGQGAVTLTDLVRAAMRMRPDRLVLGECRGPEVRDVLTALNTGHDGGWATLHANSVRDVPARLEALGALAGMSEAALASQASSALDAVLHMRRNTTGHRWVSEVGILTRESGSLTCVPALSARPDGHVTTHEAWGYLAGRIGL</sequence>
<evidence type="ECO:0000259" key="2">
    <source>
        <dbReference type="Pfam" id="PF00437"/>
    </source>
</evidence>
<evidence type="ECO:0000256" key="1">
    <source>
        <dbReference type="ARBA" id="ARBA00006611"/>
    </source>
</evidence>
<dbReference type="InterPro" id="IPR022399">
    <property type="entry name" value="TadA-like_ATPase"/>
</dbReference>
<dbReference type="PANTHER" id="PTHR30486">
    <property type="entry name" value="TWITCHING MOTILITY PROTEIN PILT"/>
    <property type="match status" value="1"/>
</dbReference>
<dbReference type="CDD" id="cd01130">
    <property type="entry name" value="VirB11-like_ATPase"/>
    <property type="match status" value="1"/>
</dbReference>
<dbReference type="EMBL" id="JABZGF010000469">
    <property type="protein sequence ID" value="MBF0967421.1"/>
    <property type="molecule type" value="Genomic_DNA"/>
</dbReference>
<dbReference type="Gene3D" id="3.40.50.300">
    <property type="entry name" value="P-loop containing nucleotide triphosphate hydrolases"/>
    <property type="match status" value="1"/>
</dbReference>
<dbReference type="Pfam" id="PF00437">
    <property type="entry name" value="T2SSE"/>
    <property type="match status" value="1"/>
</dbReference>
<evidence type="ECO:0000313" key="4">
    <source>
        <dbReference type="Proteomes" id="UP000759246"/>
    </source>
</evidence>
<dbReference type="InterPro" id="IPR027417">
    <property type="entry name" value="P-loop_NTPase"/>
</dbReference>
<feature type="domain" description="Bacterial type II secretion system protein E" evidence="2">
    <location>
        <begin position="89"/>
        <end position="317"/>
    </location>
</feature>
<dbReference type="InterPro" id="IPR050921">
    <property type="entry name" value="T4SS_GSP_E_ATPase"/>
</dbReference>
<dbReference type="GO" id="GO:0016887">
    <property type="term" value="F:ATP hydrolysis activity"/>
    <property type="evidence" value="ECO:0007669"/>
    <property type="project" value="InterPro"/>
</dbReference>
<proteinExistence type="inferred from homology"/>
<accession>A0A929WX30</accession>
<reference evidence="3" key="1">
    <citation type="submission" date="2020-04" db="EMBL/GenBank/DDBJ databases">
        <title>Deep metagenomics examines the oral microbiome during advanced dental caries in children, revealing novel taxa and co-occurrences with host molecules.</title>
        <authorList>
            <person name="Baker J.L."/>
            <person name="Morton J.T."/>
            <person name="Dinis M."/>
            <person name="Alvarez R."/>
            <person name="Tran N.C."/>
            <person name="Knight R."/>
            <person name="Edlund A."/>
        </authorList>
    </citation>
    <scope>NUCLEOTIDE SEQUENCE</scope>
    <source>
        <strain evidence="3">JCVI_30_bin.13</strain>
    </source>
</reference>
<dbReference type="NCBIfam" id="TIGR03819">
    <property type="entry name" value="heli_sec_ATPase"/>
    <property type="match status" value="1"/>
</dbReference>
<dbReference type="PANTHER" id="PTHR30486:SF6">
    <property type="entry name" value="TYPE IV PILUS RETRACTATION ATPASE PILT"/>
    <property type="match status" value="1"/>
</dbReference>
<evidence type="ECO:0000313" key="3">
    <source>
        <dbReference type="EMBL" id="MBF0967421.1"/>
    </source>
</evidence>
<dbReference type="Gene3D" id="3.30.450.90">
    <property type="match status" value="1"/>
</dbReference>
<dbReference type="Proteomes" id="UP000759246">
    <property type="component" value="Unassembled WGS sequence"/>
</dbReference>
<protein>
    <submittedName>
        <fullName evidence="3">TadA family conjugal transfer-associated ATPase</fullName>
    </submittedName>
</protein>
<dbReference type="SUPFAM" id="SSF52540">
    <property type="entry name" value="P-loop containing nucleoside triphosphate hydrolases"/>
    <property type="match status" value="1"/>
</dbReference>
<organism evidence="3 4">
    <name type="scientific">Actinomyces bouchesdurhonensis</name>
    <dbReference type="NCBI Taxonomy" id="1852361"/>
    <lineage>
        <taxon>Bacteria</taxon>
        <taxon>Bacillati</taxon>
        <taxon>Actinomycetota</taxon>
        <taxon>Actinomycetes</taxon>
        <taxon>Actinomycetales</taxon>
        <taxon>Actinomycetaceae</taxon>
        <taxon>Actinomyces</taxon>
    </lineage>
</organism>
<comment type="caution">
    <text evidence="3">The sequence shown here is derived from an EMBL/GenBank/DDBJ whole genome shotgun (WGS) entry which is preliminary data.</text>
</comment>